<protein>
    <submittedName>
        <fullName evidence="2">Homeobox-leucine zipper family protein</fullName>
    </submittedName>
</protein>
<dbReference type="PANTHER" id="PTHR17695">
    <property type="entry name" value="SMALL SUBUNIT PROCESSOME COMPONENT 20 HOMOLOG"/>
    <property type="match status" value="1"/>
</dbReference>
<dbReference type="OrthoDB" id="999759at2759"/>
<proteinExistence type="predicted"/>
<dbReference type="InterPro" id="IPR046523">
    <property type="entry name" value="UTP20_dom"/>
</dbReference>
<gene>
    <name evidence="2" type="ORF">Acr_27g0006240</name>
</gene>
<dbReference type="GO" id="GO:0032040">
    <property type="term" value="C:small-subunit processome"/>
    <property type="evidence" value="ECO:0007669"/>
    <property type="project" value="TreeGrafter"/>
</dbReference>
<dbReference type="GO" id="GO:0003677">
    <property type="term" value="F:DNA binding"/>
    <property type="evidence" value="ECO:0007669"/>
    <property type="project" value="UniProtKB-KW"/>
</dbReference>
<comment type="caution">
    <text evidence="2">The sequence shown here is derived from an EMBL/GenBank/DDBJ whole genome shotgun (WGS) entry which is preliminary data.</text>
</comment>
<dbReference type="SUPFAM" id="SSF48371">
    <property type="entry name" value="ARM repeat"/>
    <property type="match status" value="1"/>
</dbReference>
<organism evidence="2 3">
    <name type="scientific">Actinidia rufa</name>
    <dbReference type="NCBI Taxonomy" id="165716"/>
    <lineage>
        <taxon>Eukaryota</taxon>
        <taxon>Viridiplantae</taxon>
        <taxon>Streptophyta</taxon>
        <taxon>Embryophyta</taxon>
        <taxon>Tracheophyta</taxon>
        <taxon>Spermatophyta</taxon>
        <taxon>Magnoliopsida</taxon>
        <taxon>eudicotyledons</taxon>
        <taxon>Gunneridae</taxon>
        <taxon>Pentapetalae</taxon>
        <taxon>asterids</taxon>
        <taxon>Ericales</taxon>
        <taxon>Actinidiaceae</taxon>
        <taxon>Actinidia</taxon>
    </lineage>
</organism>
<dbReference type="GO" id="GO:0030686">
    <property type="term" value="C:90S preribosome"/>
    <property type="evidence" value="ECO:0007669"/>
    <property type="project" value="TreeGrafter"/>
</dbReference>
<accession>A0A7J0H7I1</accession>
<dbReference type="Proteomes" id="UP000585474">
    <property type="component" value="Unassembled WGS sequence"/>
</dbReference>
<dbReference type="AlphaFoldDB" id="A0A7J0H7I1"/>
<keyword evidence="2" id="KW-0238">DNA-binding</keyword>
<dbReference type="InterPro" id="IPR016024">
    <property type="entry name" value="ARM-type_fold"/>
</dbReference>
<keyword evidence="2" id="KW-0371">Homeobox</keyword>
<keyword evidence="3" id="KW-1185">Reference proteome</keyword>
<evidence type="ECO:0000259" key="1">
    <source>
        <dbReference type="Pfam" id="PF20416"/>
    </source>
</evidence>
<feature type="domain" description="U3 small nucleolar RNA-associated protein 20" evidence="1">
    <location>
        <begin position="558"/>
        <end position="601"/>
    </location>
</feature>
<evidence type="ECO:0000313" key="2">
    <source>
        <dbReference type="EMBL" id="GFZ18885.1"/>
    </source>
</evidence>
<dbReference type="EMBL" id="BJWL01000027">
    <property type="protein sequence ID" value="GFZ18885.1"/>
    <property type="molecule type" value="Genomic_DNA"/>
</dbReference>
<evidence type="ECO:0000313" key="3">
    <source>
        <dbReference type="Proteomes" id="UP000585474"/>
    </source>
</evidence>
<dbReference type="PANTHER" id="PTHR17695:SF11">
    <property type="entry name" value="SMALL SUBUNIT PROCESSOME COMPONENT 20 HOMOLOG"/>
    <property type="match status" value="1"/>
</dbReference>
<reference evidence="2 3" key="1">
    <citation type="submission" date="2019-07" db="EMBL/GenBank/DDBJ databases">
        <title>De Novo Assembly of kiwifruit Actinidia rufa.</title>
        <authorList>
            <person name="Sugita-Konishi S."/>
            <person name="Sato K."/>
            <person name="Mori E."/>
            <person name="Abe Y."/>
            <person name="Kisaki G."/>
            <person name="Hamano K."/>
            <person name="Suezawa K."/>
            <person name="Otani M."/>
            <person name="Fukuda T."/>
            <person name="Manabe T."/>
            <person name="Gomi K."/>
            <person name="Tabuchi M."/>
            <person name="Akimitsu K."/>
            <person name="Kataoka I."/>
        </authorList>
    </citation>
    <scope>NUCLEOTIDE SEQUENCE [LARGE SCALE GENOMIC DNA]</scope>
    <source>
        <strain evidence="3">cv. Fuchu</strain>
    </source>
</reference>
<sequence>MGFCCSRACRGHALITFVLKFDDLFSLLSLRRKHRESPVAPNVPPAVLIRLLREHRSEWADFNIDAYSAAAPKASSFAYPGMRPMRFTGNPIIMPLSYTITHEEMLKVIRLEGHSPAQEDALCLGTFISCRYVAELMRKPWEPAPNLCFAPIDEMFPDDVPLLPSGFRISPLDTKLVELNVLHLDLLQFGKLIPQFVQPMFKWREIHLDPSPALWNPISLKCDTQDTLTIHRTLDLTSSPEVGPATNSASGDASSSYNARSRDFFCAKGCDGHISITIDPTVGLKLSPGFPEALTPVHWICQSYRHVALLFLLVFIPYLRVADSLVSLLNNGADREPEILEQIFTSWSYIMMYMQKYLVRYVIHVLSVGSFNTQACKGKEWKNVLQEWLTLLKVMRNPKSFYRVNFLRKFCNIVGRAVELSVIEKDSSFRHETGGGVENQITVWIGLLQEMMLKLPKVPSLKSLEVLCSEDAEQDFFNNIIHLQKHRRAWALSRFRNFVSSGNLSEISSFQISSIVYQTSLKSHLDSVRSEARAALAACLKELGLEYLQFICLVNPISGKLDCCLEELLSVVENDILGHVSVEKEVEKFASKMKETRKLNSSAEASNPKSEIEVGIYVKQHSCRYSVESIYLITVFALGLMHNSIKNTKLHKKDELLLSMLDPFVRLLSECLTSMDEDVISAAVMCLAPLMRLPLPSLESEADMAKTFLLVITQGSINTSSPLMQSCLTLLTVLLRNTRITLSSDQLHMAIVNRKQVHEIYDLVSRVAELMVTTSLDVLLSNLRHGYEHSMGRETVLEMLHATVVKFPKAIVDEHS</sequence>
<dbReference type="Pfam" id="PF20416">
    <property type="entry name" value="UTP20"/>
    <property type="match status" value="1"/>
</dbReference>
<name>A0A7J0H7I1_9ERIC</name>
<dbReference type="InterPro" id="IPR052575">
    <property type="entry name" value="SSU_processome_comp_20"/>
</dbReference>